<feature type="domain" description="DUF1549" evidence="2">
    <location>
        <begin position="40"/>
        <end position="226"/>
    </location>
</feature>
<evidence type="ECO:0000259" key="2">
    <source>
        <dbReference type="Pfam" id="PF07583"/>
    </source>
</evidence>
<keyword evidence="5" id="KW-1185">Reference proteome</keyword>
<organism evidence="4 5">
    <name type="scientific">Candidatus Fervidibacter sacchari</name>
    <dbReference type="NCBI Taxonomy" id="1448929"/>
    <lineage>
        <taxon>Bacteria</taxon>
        <taxon>Candidatus Fervidibacterota</taxon>
        <taxon>Candidatus Fervidibacter</taxon>
    </lineage>
</organism>
<evidence type="ECO:0000313" key="5">
    <source>
        <dbReference type="Proteomes" id="UP001204798"/>
    </source>
</evidence>
<dbReference type="Pfam" id="PF07587">
    <property type="entry name" value="PSD1"/>
    <property type="match status" value="1"/>
</dbReference>
<dbReference type="RefSeq" id="WP_259097399.1">
    <property type="nucleotide sequence ID" value="NZ_CP130454.1"/>
</dbReference>
<proteinExistence type="predicted"/>
<dbReference type="PANTHER" id="PTHR35889">
    <property type="entry name" value="CYCLOINULO-OLIGOSACCHARIDE FRUCTANOTRANSFERASE-RELATED"/>
    <property type="match status" value="1"/>
</dbReference>
<gene>
    <name evidence="4" type="ORF">M2350_002479</name>
</gene>
<feature type="chain" id="PRO_5045248869" description="DUF1549 domain-containing protein" evidence="1">
    <location>
        <begin position="22"/>
        <end position="555"/>
    </location>
</feature>
<feature type="signal peptide" evidence="1">
    <location>
        <begin position="1"/>
        <end position="21"/>
    </location>
</feature>
<sequence>MRRWLIAITMPLTLAWVVALAQTNGTKENPADEQRLVQTINAALARYWYEHQIKPAPPASDAEFLRRVYLDLTGNLPPEEVTRQFLADRSPDKRRKLIEQLLDSPDYAKWWATVWRIWLVGRDSRRAGVPGTIAALESWLQDKFAQNVPYDRWVYELLTATGRTDENGAVTFFVKYEAKPEELAGAISRIFLGTQIQCAQCHDAFNDPRWKQTDFWSVAAYFARVRVRPVREQNRIVAFEVWDAPRGEAFMERNGQRQMVSPKFVLVNLTLPEEPLERRAAFATYLTHPQNRLFAQALVNRYWAYFFGHGLVHPIDDFRPENPPVIPEVLEKLTDDFIANGYDLKRLIRIIVSTRAYQLSCQAPSGKPNSPETFAQAQLRPLMPEQLFNAFLRATGAEEVLKERAPRLYEQLQQFMVRRFILVFNTDEEPDVAAFEQTIQQALMLMNNEQVQRAVRLAGGLPLFRALTDERSDEEHLNTLFLRFYCRYPTPDEQRVMLEHVRKFVAGTNRVPVLRGRRDIGLAMMAGNVPLPPKAQAFEDIAWALLNSGEFLFNH</sequence>
<dbReference type="Pfam" id="PF07583">
    <property type="entry name" value="PSCyt2"/>
    <property type="match status" value="1"/>
</dbReference>
<dbReference type="PANTHER" id="PTHR35889:SF3">
    <property type="entry name" value="F-BOX DOMAIN-CONTAINING PROTEIN"/>
    <property type="match status" value="1"/>
</dbReference>
<evidence type="ECO:0000256" key="1">
    <source>
        <dbReference type="SAM" id="SignalP"/>
    </source>
</evidence>
<dbReference type="EMBL" id="JANUCP010000004">
    <property type="protein sequence ID" value="MCS3920062.1"/>
    <property type="molecule type" value="Genomic_DNA"/>
</dbReference>
<dbReference type="InterPro" id="IPR011444">
    <property type="entry name" value="DUF1549"/>
</dbReference>
<feature type="domain" description="DUF1553" evidence="3">
    <location>
        <begin position="278"/>
        <end position="500"/>
    </location>
</feature>
<keyword evidence="1" id="KW-0732">Signal</keyword>
<evidence type="ECO:0000313" key="4">
    <source>
        <dbReference type="EMBL" id="MCS3920062.1"/>
    </source>
</evidence>
<comment type="caution">
    <text evidence="4">The sequence shown here is derived from an EMBL/GenBank/DDBJ whole genome shotgun (WGS) entry which is preliminary data.</text>
</comment>
<evidence type="ECO:0008006" key="6">
    <source>
        <dbReference type="Google" id="ProtNLM"/>
    </source>
</evidence>
<reference evidence="4 5" key="1">
    <citation type="submission" date="2022-08" db="EMBL/GenBank/DDBJ databases">
        <title>Bacterial and archaeal communities from various locations to study Microbial Dark Matter (Phase II).</title>
        <authorList>
            <person name="Stepanauskas R."/>
        </authorList>
    </citation>
    <scope>NUCLEOTIDE SEQUENCE [LARGE SCALE GENOMIC DNA]</scope>
    <source>
        <strain evidence="4 5">PD1</strain>
    </source>
</reference>
<name>A0ABT2EQ36_9BACT</name>
<evidence type="ECO:0000259" key="3">
    <source>
        <dbReference type="Pfam" id="PF07587"/>
    </source>
</evidence>
<accession>A0ABT2EQ36</accession>
<dbReference type="InterPro" id="IPR022655">
    <property type="entry name" value="DUF1553"/>
</dbReference>
<protein>
    <recommendedName>
        <fullName evidence="6">DUF1549 domain-containing protein</fullName>
    </recommendedName>
</protein>
<dbReference type="Proteomes" id="UP001204798">
    <property type="component" value="Unassembled WGS sequence"/>
</dbReference>